<proteinExistence type="predicted"/>
<feature type="compositionally biased region" description="Pro residues" evidence="1">
    <location>
        <begin position="550"/>
        <end position="560"/>
    </location>
</feature>
<reference evidence="3" key="1">
    <citation type="submission" date="2021-01" db="UniProtKB">
        <authorList>
            <consortium name="EnsemblMetazoa"/>
        </authorList>
    </citation>
    <scope>IDENTIFICATION</scope>
    <source>
        <strain evidence="3">DH4</strain>
    </source>
</reference>
<feature type="region of interest" description="Disordered" evidence="1">
    <location>
        <begin position="925"/>
        <end position="963"/>
    </location>
</feature>
<feature type="region of interest" description="Disordered" evidence="1">
    <location>
        <begin position="486"/>
        <end position="568"/>
    </location>
</feature>
<feature type="compositionally biased region" description="Basic and acidic residues" evidence="1">
    <location>
        <begin position="925"/>
        <end position="949"/>
    </location>
</feature>
<evidence type="ECO:0000313" key="4">
    <source>
        <dbReference type="Proteomes" id="UP000005203"/>
    </source>
</evidence>
<dbReference type="EnsemblMetazoa" id="XM_006571742">
    <property type="protein sequence ID" value="XP_006571805"/>
    <property type="gene ID" value="LOC102655819"/>
</dbReference>
<evidence type="ECO:0000313" key="3">
    <source>
        <dbReference type="EnsemblMetazoa" id="XP_006571805"/>
    </source>
</evidence>
<sequence length="1000" mass="105081">MPRGKMTISLLCVLLLIGREARAVVNKAQFKTTANNEEEKRNEIKADDRISNSYGPPSDDYGPPLGSGSKGPAPVYGPPELVGDHGPTPIYPPPPPDVPPPPAYGPPLSSYGPPRNVKPPKQTFAPPLPPLPTKLAFASLKLHHHGPPKQQYGPPYSSFPSSLRPPKPHYGPPFKFANSLSNTHYVSVGSNAKPSHGPTIPLSFDTYEVLPQKVAVQFVPQSANHDHGPPPLAAADLYGPPPPAVVVPPPGVPAPPTPPDIKYDGWQPIAGSSSSSSDHRQAGNGVQVYGAPTIDEHKALEGLSSAGHVQQSAGNGLENSQNVPSDSYGVPIHSPEAQDLKSSVKSGSSSNKGLPPPPLPEYEPFHNERPPHEDHRTSGAQQGQPSNPRYEPAANADPLSLVKTVGFELLPTVPSLAADPLAGPASFPVLKLPLLDPALHPTAPDAPRSFQNPANDLSQLSVNALSNNYGPPPPLPFAPKLNSIESGIPLPPPPSLLDSYGSPPPSSYSPNGPYPSPEPPARPPSSFSSFGLHSSTLYKQTLHHHRPPPPRHPLSPPASLVPPRNREPVKFKEFPPIPTGLLTNLNRYFPPPPPRHEQAKSPNAAHLPPPALSSAAFVEQQQLPSLHAPLAFNKALPDPPIAAPNARYGTPLSFGGFNTPAPVLTYGAPNFGPASSFVSTSTGFGNNLYDGLGNGATATYGTPVVNSPLSTGGGHDCGFHRYSGLDGDGATTAAAFNEAAAAAAAVFASPPLAQLALRDYHQPRAELRDSYGAAIGVSYADNALSSSQSVELANSLLSPPPAPESGENRSREEARNEVDQFLNTQEGSEALSLAAKGLVVNGGDGFEVQGSKGTYTLQIQAADGGFGTENSDGSVRHDQVLSNGLLQDILAAIEQPDQGQVLRVQGRPEAQQLQRVYGEDAIGTKDGEGRYVERAGERKDAKLQGEGRGDGSGPIESASESARKEAVALFFDNRYGDGARKEVRSVGENDRNADQTSASS</sequence>
<dbReference type="Proteomes" id="UP000005203">
    <property type="component" value="Linkage group LG1"/>
</dbReference>
<feature type="compositionally biased region" description="Basic and acidic residues" evidence="1">
    <location>
        <begin position="806"/>
        <end position="816"/>
    </location>
</feature>
<dbReference type="AlphaFoldDB" id="A0A7M7H584"/>
<name>A0A7M7H584_APIME</name>
<feature type="region of interest" description="Disordered" evidence="1">
    <location>
        <begin position="791"/>
        <end position="816"/>
    </location>
</feature>
<feature type="signal peptide" evidence="2">
    <location>
        <begin position="1"/>
        <end position="23"/>
    </location>
</feature>
<reference evidence="4" key="3">
    <citation type="submission" date="2025-05" db="UniProtKB">
        <authorList>
            <consortium name="RefSeq"/>
        </authorList>
    </citation>
    <scope>NUCLEOTIDE SEQUENCE [LARGE SCALE GENOMIC DNA]</scope>
    <source>
        <strain evidence="4">DH4</strain>
    </source>
</reference>
<feature type="region of interest" description="Disordered" evidence="1">
    <location>
        <begin position="306"/>
        <end position="394"/>
    </location>
</feature>
<feature type="compositionally biased region" description="Low complexity" evidence="1">
    <location>
        <begin position="341"/>
        <end position="353"/>
    </location>
</feature>
<feature type="compositionally biased region" description="Low complexity" evidence="1">
    <location>
        <begin position="106"/>
        <end position="125"/>
    </location>
</feature>
<feature type="region of interest" description="Disordered" evidence="1">
    <location>
        <begin position="33"/>
        <end position="130"/>
    </location>
</feature>
<protein>
    <submittedName>
        <fullName evidence="5">Extensin</fullName>
    </submittedName>
</protein>
<feature type="region of interest" description="Disordered" evidence="1">
    <location>
        <begin position="249"/>
        <end position="285"/>
    </location>
</feature>
<feature type="compositionally biased region" description="Basic and acidic residues" evidence="1">
    <location>
        <begin position="979"/>
        <end position="993"/>
    </location>
</feature>
<feature type="compositionally biased region" description="Basic and acidic residues" evidence="1">
    <location>
        <begin position="363"/>
        <end position="377"/>
    </location>
</feature>
<feature type="chain" id="PRO_5044659831" evidence="2">
    <location>
        <begin position="24"/>
        <end position="1000"/>
    </location>
</feature>
<feature type="compositionally biased region" description="Pro residues" evidence="1">
    <location>
        <begin position="502"/>
        <end position="523"/>
    </location>
</feature>
<dbReference type="KEGG" id="ame:102655819"/>
<feature type="compositionally biased region" description="Polar residues" evidence="1">
    <location>
        <begin position="307"/>
        <end position="325"/>
    </location>
</feature>
<feature type="region of interest" description="Disordered" evidence="1">
    <location>
        <begin position="587"/>
        <end position="607"/>
    </location>
</feature>
<organism evidence="3">
    <name type="scientific">Apis mellifera</name>
    <name type="common">Honeybee</name>
    <dbReference type="NCBI Taxonomy" id="7460"/>
    <lineage>
        <taxon>Eukaryota</taxon>
        <taxon>Metazoa</taxon>
        <taxon>Ecdysozoa</taxon>
        <taxon>Arthropoda</taxon>
        <taxon>Hexapoda</taxon>
        <taxon>Insecta</taxon>
        <taxon>Pterygota</taxon>
        <taxon>Neoptera</taxon>
        <taxon>Endopterygota</taxon>
        <taxon>Hymenoptera</taxon>
        <taxon>Apocrita</taxon>
        <taxon>Aculeata</taxon>
        <taxon>Apoidea</taxon>
        <taxon>Anthophila</taxon>
        <taxon>Apidae</taxon>
        <taxon>Apis</taxon>
    </lineage>
</organism>
<feature type="compositionally biased region" description="Low complexity" evidence="1">
    <location>
        <begin position="524"/>
        <end position="535"/>
    </location>
</feature>
<feature type="compositionally biased region" description="Basic and acidic residues" evidence="1">
    <location>
        <begin position="37"/>
        <end position="50"/>
    </location>
</feature>
<feature type="compositionally biased region" description="Pro residues" evidence="1">
    <location>
        <begin position="89"/>
        <end position="105"/>
    </location>
</feature>
<feature type="compositionally biased region" description="Pro residues" evidence="1">
    <location>
        <begin position="249"/>
        <end position="259"/>
    </location>
</feature>
<gene>
    <name evidence="5" type="primary">LOC102655819</name>
</gene>
<feature type="compositionally biased region" description="Polar residues" evidence="1">
    <location>
        <begin position="378"/>
        <end position="387"/>
    </location>
</feature>
<reference evidence="5" key="2">
    <citation type="submission" date="2025-04" db="UniProtKB">
        <authorList>
            <consortium name="RefSeq"/>
        </authorList>
    </citation>
    <scope>IDENTIFICATION</scope>
    <source>
        <strain evidence="5">DH4</strain>
        <tissue evidence="5">Whole body</tissue>
    </source>
</reference>
<accession>A0A7M7H584</accession>
<evidence type="ECO:0000256" key="1">
    <source>
        <dbReference type="SAM" id="MobiDB-lite"/>
    </source>
</evidence>
<evidence type="ECO:0000313" key="5">
    <source>
        <dbReference type="RefSeq" id="XP_006571805.1"/>
    </source>
</evidence>
<keyword evidence="2" id="KW-0732">Signal</keyword>
<keyword evidence="4" id="KW-1185">Reference proteome</keyword>
<dbReference type="OrthoDB" id="8197069at2759"/>
<accession>A0A8B6ZBI7</accession>
<dbReference type="GeneID" id="102655819"/>
<evidence type="ECO:0000256" key="2">
    <source>
        <dbReference type="SAM" id="SignalP"/>
    </source>
</evidence>
<feature type="region of interest" description="Disordered" evidence="1">
    <location>
        <begin position="979"/>
        <end position="1000"/>
    </location>
</feature>
<dbReference type="RefSeq" id="XP_006571805.1">
    <property type="nucleotide sequence ID" value="XM_006571742.3"/>
</dbReference>